<evidence type="ECO:0000313" key="2">
    <source>
        <dbReference type="EMBL" id="NID11753.1"/>
    </source>
</evidence>
<reference evidence="3" key="2">
    <citation type="submission" date="2023-07" db="EMBL/GenBank/DDBJ databases">
        <authorList>
            <person name="Jung D.-H."/>
        </authorList>
    </citation>
    <scope>NUCLEOTIDE SEQUENCE [LARGE SCALE GENOMIC DNA]</scope>
    <source>
        <strain evidence="3">JA-25</strain>
    </source>
</reference>
<organism evidence="2 3">
    <name type="scientific">Fibrivirga algicola</name>
    <dbReference type="NCBI Taxonomy" id="2950420"/>
    <lineage>
        <taxon>Bacteria</taxon>
        <taxon>Pseudomonadati</taxon>
        <taxon>Bacteroidota</taxon>
        <taxon>Cytophagia</taxon>
        <taxon>Cytophagales</taxon>
        <taxon>Spirosomataceae</taxon>
        <taxon>Fibrivirga</taxon>
    </lineage>
</organism>
<dbReference type="EMBL" id="WAEL01000006">
    <property type="protein sequence ID" value="NID11753.1"/>
    <property type="molecule type" value="Genomic_DNA"/>
</dbReference>
<protein>
    <recommendedName>
        <fullName evidence="4">Outer membrane protein beta-barrel domain-containing protein</fullName>
    </recommendedName>
</protein>
<accession>A0ABX0QIU5</accession>
<sequence>MKKVIALCSAILMGFSAQAQEFKPFKVNVSIGAAIPSGGGGVLFAVEPKYGFSDQFDLGLRLEGAGMARNVVVSGNSTSGDAKFAGSYLLTGNYMLSTEGFRPFVGIGAGLFGIGSTGVVVNSGGQNYNGTISAGNVFGGMARVGFKTGHFVLGVEYNLVPNTSSIVYDDKGVNKLGTSVESKNSYVGVKVGFDIGGGRR</sequence>
<evidence type="ECO:0008006" key="4">
    <source>
        <dbReference type="Google" id="ProtNLM"/>
    </source>
</evidence>
<evidence type="ECO:0000256" key="1">
    <source>
        <dbReference type="SAM" id="SignalP"/>
    </source>
</evidence>
<gene>
    <name evidence="2" type="ORF">F7231_16390</name>
</gene>
<dbReference type="RefSeq" id="WP_085411603.1">
    <property type="nucleotide sequence ID" value="NZ_WAEL01000006.1"/>
</dbReference>
<keyword evidence="1" id="KW-0732">Signal</keyword>
<keyword evidence="3" id="KW-1185">Reference proteome</keyword>
<comment type="caution">
    <text evidence="2">The sequence shown here is derived from an EMBL/GenBank/DDBJ whole genome shotgun (WGS) entry which is preliminary data.</text>
</comment>
<dbReference type="Gene3D" id="2.40.160.20">
    <property type="match status" value="1"/>
</dbReference>
<dbReference type="InterPro" id="IPR011250">
    <property type="entry name" value="OMP/PagP_B-barrel"/>
</dbReference>
<dbReference type="SUPFAM" id="SSF56925">
    <property type="entry name" value="OMPA-like"/>
    <property type="match status" value="1"/>
</dbReference>
<feature type="signal peptide" evidence="1">
    <location>
        <begin position="1"/>
        <end position="19"/>
    </location>
</feature>
<dbReference type="Proteomes" id="UP000606008">
    <property type="component" value="Unassembled WGS sequence"/>
</dbReference>
<proteinExistence type="predicted"/>
<reference evidence="3" key="1">
    <citation type="submission" date="2019-09" db="EMBL/GenBank/DDBJ databases">
        <authorList>
            <person name="Jung D.-H."/>
        </authorList>
    </citation>
    <scope>NUCLEOTIDE SEQUENCE [LARGE SCALE GENOMIC DNA]</scope>
    <source>
        <strain evidence="3">JA-25</strain>
    </source>
</reference>
<name>A0ABX0QIU5_9BACT</name>
<feature type="chain" id="PRO_5046560888" description="Outer membrane protein beta-barrel domain-containing protein" evidence="1">
    <location>
        <begin position="20"/>
        <end position="200"/>
    </location>
</feature>
<evidence type="ECO:0000313" key="3">
    <source>
        <dbReference type="Proteomes" id="UP000606008"/>
    </source>
</evidence>